<evidence type="ECO:0000259" key="1">
    <source>
        <dbReference type="Pfam" id="PF10881"/>
    </source>
</evidence>
<name>A0ABS9JY23_9RHOO</name>
<dbReference type="Pfam" id="PF10881">
    <property type="entry name" value="DUF2726"/>
    <property type="match status" value="1"/>
</dbReference>
<comment type="caution">
    <text evidence="2">The sequence shown here is derived from an EMBL/GenBank/DDBJ whole genome shotgun (WGS) entry which is preliminary data.</text>
</comment>
<evidence type="ECO:0000313" key="3">
    <source>
        <dbReference type="Proteomes" id="UP001165384"/>
    </source>
</evidence>
<feature type="domain" description="DUF2726" evidence="1">
    <location>
        <begin position="71"/>
        <end position="184"/>
    </location>
</feature>
<proteinExistence type="predicted"/>
<reference evidence="2" key="1">
    <citation type="submission" date="2022-01" db="EMBL/GenBank/DDBJ databases">
        <authorList>
            <person name="Jo J.-H."/>
            <person name="Im W.-T."/>
        </authorList>
    </citation>
    <scope>NUCLEOTIDE SEQUENCE</scope>
    <source>
        <strain evidence="2">XY25</strain>
    </source>
</reference>
<accession>A0ABS9JY23</accession>
<keyword evidence="3" id="KW-1185">Reference proteome</keyword>
<dbReference type="Proteomes" id="UP001165384">
    <property type="component" value="Unassembled WGS sequence"/>
</dbReference>
<dbReference type="RefSeq" id="WP_275707100.1">
    <property type="nucleotide sequence ID" value="NZ_JAKLTN010000001.1"/>
</dbReference>
<gene>
    <name evidence="2" type="ORF">LZ012_02205</name>
</gene>
<dbReference type="EMBL" id="JAKLTN010000001">
    <property type="protein sequence ID" value="MCG2575804.1"/>
    <property type="molecule type" value="Genomic_DNA"/>
</dbReference>
<evidence type="ECO:0000313" key="2">
    <source>
        <dbReference type="EMBL" id="MCG2575804.1"/>
    </source>
</evidence>
<organism evidence="2 3">
    <name type="scientific">Dechloromonas hankyongensis</name>
    <dbReference type="NCBI Taxonomy" id="2908002"/>
    <lineage>
        <taxon>Bacteria</taxon>
        <taxon>Pseudomonadati</taxon>
        <taxon>Pseudomonadota</taxon>
        <taxon>Betaproteobacteria</taxon>
        <taxon>Rhodocyclales</taxon>
        <taxon>Azonexaceae</taxon>
        <taxon>Dechloromonas</taxon>
    </lineage>
</organism>
<protein>
    <submittedName>
        <fullName evidence="2">DUF2726 domain-containing protein</fullName>
    </submittedName>
</protein>
<sequence length="204" mass="22725">MDLLIVAILLATAILAFVLVRGRDRYTPGGKGGQSLMPPMARSRTQKWAQSTIETEPKTRFVESAKRKQYRLLNDAEQILFHRLCEAMPNMRVFAQVGVAQLAQLRGRQEARRLKQMLGRGVDFVICGADFAIVAAIELAWPTDEGSENSPEEQKRQALQSLGIPLIVYRPNDLPDADTLSREVASAIVRRNRLEADHGQAVCS</sequence>
<dbReference type="InterPro" id="IPR024402">
    <property type="entry name" value="DUF2726"/>
</dbReference>